<dbReference type="RefSeq" id="XP_005714772.1">
    <property type="nucleotide sequence ID" value="XM_005714715.1"/>
</dbReference>
<dbReference type="Pfam" id="PF04305">
    <property type="entry name" value="DUF455"/>
    <property type="match status" value="1"/>
</dbReference>
<dbReference type="KEGG" id="ccp:CHC_T00003524001"/>
<feature type="region of interest" description="Disordered" evidence="1">
    <location>
        <begin position="276"/>
        <end position="300"/>
    </location>
</feature>
<dbReference type="GeneID" id="17322487"/>
<dbReference type="InterPro" id="IPR011197">
    <property type="entry name" value="UCP012318"/>
</dbReference>
<keyword evidence="3" id="KW-1185">Reference proteome</keyword>
<dbReference type="AlphaFoldDB" id="R7QB03"/>
<accession>R7QB03</accession>
<evidence type="ECO:0000313" key="3">
    <source>
        <dbReference type="Proteomes" id="UP000012073"/>
    </source>
</evidence>
<dbReference type="PIRSF" id="PIRSF012318">
    <property type="entry name" value="UCP012318"/>
    <property type="match status" value="1"/>
</dbReference>
<protein>
    <recommendedName>
        <fullName evidence="4">Ferritin-like domain-containing protein</fullName>
    </recommendedName>
</protein>
<dbReference type="Proteomes" id="UP000012073">
    <property type="component" value="Unassembled WGS sequence"/>
</dbReference>
<reference evidence="3" key="1">
    <citation type="journal article" date="2013" name="Proc. Natl. Acad. Sci. U.S.A.">
        <title>Genome structure and metabolic features in the red seaweed Chondrus crispus shed light on evolution of the Archaeplastida.</title>
        <authorList>
            <person name="Collen J."/>
            <person name="Porcel B."/>
            <person name="Carre W."/>
            <person name="Ball S.G."/>
            <person name="Chaparro C."/>
            <person name="Tonon T."/>
            <person name="Barbeyron T."/>
            <person name="Michel G."/>
            <person name="Noel B."/>
            <person name="Valentin K."/>
            <person name="Elias M."/>
            <person name="Artiguenave F."/>
            <person name="Arun A."/>
            <person name="Aury J.M."/>
            <person name="Barbosa-Neto J.F."/>
            <person name="Bothwell J.H."/>
            <person name="Bouget F.Y."/>
            <person name="Brillet L."/>
            <person name="Cabello-Hurtado F."/>
            <person name="Capella-Gutierrez S."/>
            <person name="Charrier B."/>
            <person name="Cladiere L."/>
            <person name="Cock J.M."/>
            <person name="Coelho S.M."/>
            <person name="Colleoni C."/>
            <person name="Czjzek M."/>
            <person name="Da Silva C."/>
            <person name="Delage L."/>
            <person name="Denoeud F."/>
            <person name="Deschamps P."/>
            <person name="Dittami S.M."/>
            <person name="Gabaldon T."/>
            <person name="Gachon C.M."/>
            <person name="Groisillier A."/>
            <person name="Herve C."/>
            <person name="Jabbari K."/>
            <person name="Katinka M."/>
            <person name="Kloareg B."/>
            <person name="Kowalczyk N."/>
            <person name="Labadie K."/>
            <person name="Leblanc C."/>
            <person name="Lopez P.J."/>
            <person name="McLachlan D.H."/>
            <person name="Meslet-Cladiere L."/>
            <person name="Moustafa A."/>
            <person name="Nehr Z."/>
            <person name="Nyvall Collen P."/>
            <person name="Panaud O."/>
            <person name="Partensky F."/>
            <person name="Poulain J."/>
            <person name="Rensing S.A."/>
            <person name="Rousvoal S."/>
            <person name="Samson G."/>
            <person name="Symeonidi A."/>
            <person name="Weissenbach J."/>
            <person name="Zambounis A."/>
            <person name="Wincker P."/>
            <person name="Boyen C."/>
        </authorList>
    </citation>
    <scope>NUCLEOTIDE SEQUENCE [LARGE SCALE GENOMIC DNA]</scope>
    <source>
        <strain evidence="3">cv. Stackhouse</strain>
    </source>
</reference>
<dbReference type="OrthoDB" id="426882at2759"/>
<evidence type="ECO:0008006" key="4">
    <source>
        <dbReference type="Google" id="ProtNLM"/>
    </source>
</evidence>
<sequence length="300" mass="33429">MSRGLAWYARRVLTAADPSEKVRLTQEAAEQWASSRTIGEAAQPPVRPARPVRPLIVTSGKMPSVKEVNAPTNIYYLHGLAHVELNAIDLCFDTMIRFADDTGSEIEDAHDWYADWISIASDEARHFSWLDKRLRDLGSCYGDLPAHGIIWNSADVSKGCRKERLALGQLVAEAKGLDAGPRLADRLTGAGDIPSADMVRVIADEELEHVRIGVKWFIRECEREKRDPIAEFQEIALRLSNPGAFAPPFNEERRRQAGLDPEWYLPVAEQMKKQCRERREEAKLAGKKSTQGVGAASAVS</sequence>
<dbReference type="PANTHER" id="PTHR42782:SF4">
    <property type="entry name" value="DUF455 DOMAIN-CONTAINING PROTEIN"/>
    <property type="match status" value="1"/>
</dbReference>
<dbReference type="InterPro" id="IPR009078">
    <property type="entry name" value="Ferritin-like_SF"/>
</dbReference>
<name>R7QB03_CHOCR</name>
<dbReference type="CDD" id="cd00657">
    <property type="entry name" value="Ferritin_like"/>
    <property type="match status" value="1"/>
</dbReference>
<dbReference type="SUPFAM" id="SSF47240">
    <property type="entry name" value="Ferritin-like"/>
    <property type="match status" value="1"/>
</dbReference>
<dbReference type="InterPro" id="IPR007402">
    <property type="entry name" value="DUF455"/>
</dbReference>
<dbReference type="PANTHER" id="PTHR42782">
    <property type="entry name" value="SI:CH73-314G15.3"/>
    <property type="match status" value="1"/>
</dbReference>
<dbReference type="PhylomeDB" id="R7QB03"/>
<dbReference type="EMBL" id="HG001711">
    <property type="protein sequence ID" value="CDF34953.1"/>
    <property type="molecule type" value="Genomic_DNA"/>
</dbReference>
<evidence type="ECO:0000256" key="1">
    <source>
        <dbReference type="SAM" id="MobiDB-lite"/>
    </source>
</evidence>
<dbReference type="Gramene" id="CDF34953">
    <property type="protein sequence ID" value="CDF34953"/>
    <property type="gene ID" value="CHC_T00003524001"/>
</dbReference>
<evidence type="ECO:0000313" key="2">
    <source>
        <dbReference type="EMBL" id="CDF34953.1"/>
    </source>
</evidence>
<dbReference type="OMA" id="LAWDTIV"/>
<gene>
    <name evidence="2" type="ORF">CHC_T00003524001</name>
</gene>
<proteinExistence type="predicted"/>
<dbReference type="STRING" id="2769.R7QB03"/>
<organism evidence="2 3">
    <name type="scientific">Chondrus crispus</name>
    <name type="common">Carrageen Irish moss</name>
    <name type="synonym">Polymorpha crispa</name>
    <dbReference type="NCBI Taxonomy" id="2769"/>
    <lineage>
        <taxon>Eukaryota</taxon>
        <taxon>Rhodophyta</taxon>
        <taxon>Florideophyceae</taxon>
        <taxon>Rhodymeniophycidae</taxon>
        <taxon>Gigartinales</taxon>
        <taxon>Gigartinaceae</taxon>
        <taxon>Chondrus</taxon>
    </lineage>
</organism>